<accession>A0AAN9LQ74</accession>
<comment type="caution">
    <text evidence="7">The sequence shown here is derived from an EMBL/GenBank/DDBJ whole genome shotgun (WGS) entry which is preliminary data.</text>
</comment>
<feature type="domain" description="Late embryogenesis abundant protein LEA-2 subgroup" evidence="6">
    <location>
        <begin position="138"/>
        <end position="234"/>
    </location>
</feature>
<dbReference type="InterPro" id="IPR004864">
    <property type="entry name" value="LEA_2"/>
</dbReference>
<dbReference type="Pfam" id="PF03168">
    <property type="entry name" value="LEA_2"/>
    <property type="match status" value="1"/>
</dbReference>
<keyword evidence="8" id="KW-1185">Reference proteome</keyword>
<dbReference type="InterPro" id="IPR044839">
    <property type="entry name" value="NDR1-like"/>
</dbReference>
<dbReference type="Gene3D" id="2.60.40.1820">
    <property type="match status" value="1"/>
</dbReference>
<evidence type="ECO:0000256" key="3">
    <source>
        <dbReference type="ARBA" id="ARBA00022989"/>
    </source>
</evidence>
<dbReference type="SUPFAM" id="SSF117070">
    <property type="entry name" value="LEA14-like"/>
    <property type="match status" value="1"/>
</dbReference>
<feature type="transmembrane region" description="Helical" evidence="5">
    <location>
        <begin position="22"/>
        <end position="42"/>
    </location>
</feature>
<organism evidence="7 8">
    <name type="scientific">Canavalia gladiata</name>
    <name type="common">Sword bean</name>
    <name type="synonym">Dolichos gladiatus</name>
    <dbReference type="NCBI Taxonomy" id="3824"/>
    <lineage>
        <taxon>Eukaryota</taxon>
        <taxon>Viridiplantae</taxon>
        <taxon>Streptophyta</taxon>
        <taxon>Embryophyta</taxon>
        <taxon>Tracheophyta</taxon>
        <taxon>Spermatophyta</taxon>
        <taxon>Magnoliopsida</taxon>
        <taxon>eudicotyledons</taxon>
        <taxon>Gunneridae</taxon>
        <taxon>Pentapetalae</taxon>
        <taxon>rosids</taxon>
        <taxon>fabids</taxon>
        <taxon>Fabales</taxon>
        <taxon>Fabaceae</taxon>
        <taxon>Papilionoideae</taxon>
        <taxon>50 kb inversion clade</taxon>
        <taxon>NPAAA clade</taxon>
        <taxon>indigoferoid/millettioid clade</taxon>
        <taxon>Phaseoleae</taxon>
        <taxon>Canavalia</taxon>
    </lineage>
</organism>
<dbReference type="EMBL" id="JAYMYQ010000004">
    <property type="protein sequence ID" value="KAK7340096.1"/>
    <property type="molecule type" value="Genomic_DNA"/>
</dbReference>
<evidence type="ECO:0000313" key="8">
    <source>
        <dbReference type="Proteomes" id="UP001367508"/>
    </source>
</evidence>
<keyword evidence="2 5" id="KW-0812">Transmembrane</keyword>
<dbReference type="Proteomes" id="UP001367508">
    <property type="component" value="Unassembled WGS sequence"/>
</dbReference>
<dbReference type="AlphaFoldDB" id="A0AAN9LQ74"/>
<sequence>MTFAFTLGEPSFSLSNLSSRSNLHTCFCFASFIGSALMSALAPKQEIMTEAQNNEDQEQVVVISQKKLKRRKVCVITTGVVLLLLVVLIIVGLVLVLNLLKPKDPRADLVSATLEGIAPRVTLPAIDIQINVTLDLKIQVENRNHVSFKHQGGKSVLLYGGKEVGETQLYPGVIPSKGSTILPCRLTLQAEKLASNFSGLVEDLMGGQISMGAVTRIPGRVTFLGFIKKHIIAKSNCQFTVSVSDFKIISQACKNKAKL</sequence>
<dbReference type="PANTHER" id="PTHR31234">
    <property type="entry name" value="LATE EMBRYOGENESIS ABUNDANT (LEA) HYDROXYPROLINE-RICH GLYCOPROTEIN FAMILY"/>
    <property type="match status" value="1"/>
</dbReference>
<keyword evidence="3 5" id="KW-1133">Transmembrane helix</keyword>
<gene>
    <name evidence="7" type="ORF">VNO77_20790</name>
</gene>
<evidence type="ECO:0000256" key="2">
    <source>
        <dbReference type="ARBA" id="ARBA00022692"/>
    </source>
</evidence>
<dbReference type="GO" id="GO:0016020">
    <property type="term" value="C:membrane"/>
    <property type="evidence" value="ECO:0007669"/>
    <property type="project" value="UniProtKB-SubCell"/>
</dbReference>
<evidence type="ECO:0000256" key="4">
    <source>
        <dbReference type="ARBA" id="ARBA00023136"/>
    </source>
</evidence>
<comment type="subcellular location">
    <subcellularLocation>
        <location evidence="1">Membrane</location>
        <topology evidence="1">Single-pass membrane protein</topology>
    </subcellularLocation>
</comment>
<name>A0AAN9LQ74_CANGL</name>
<dbReference type="GO" id="GO:0098542">
    <property type="term" value="P:defense response to other organism"/>
    <property type="evidence" value="ECO:0007669"/>
    <property type="project" value="InterPro"/>
</dbReference>
<evidence type="ECO:0000256" key="1">
    <source>
        <dbReference type="ARBA" id="ARBA00004167"/>
    </source>
</evidence>
<evidence type="ECO:0000256" key="5">
    <source>
        <dbReference type="SAM" id="Phobius"/>
    </source>
</evidence>
<evidence type="ECO:0000313" key="7">
    <source>
        <dbReference type="EMBL" id="KAK7340096.1"/>
    </source>
</evidence>
<dbReference type="PANTHER" id="PTHR31234:SF65">
    <property type="entry name" value="LATE EMBRYOGENESIS ABUNDANT PROTEIN, LEA_2 SUBGROUP"/>
    <property type="match status" value="1"/>
</dbReference>
<reference evidence="7 8" key="1">
    <citation type="submission" date="2024-01" db="EMBL/GenBank/DDBJ databases">
        <title>The genomes of 5 underutilized Papilionoideae crops provide insights into root nodulation and disease resistanc.</title>
        <authorList>
            <person name="Jiang F."/>
        </authorList>
    </citation>
    <scope>NUCLEOTIDE SEQUENCE [LARGE SCALE GENOMIC DNA]</scope>
    <source>
        <strain evidence="7">LVBAO_FW01</strain>
        <tissue evidence="7">Leaves</tissue>
    </source>
</reference>
<evidence type="ECO:0000259" key="6">
    <source>
        <dbReference type="Pfam" id="PF03168"/>
    </source>
</evidence>
<keyword evidence="4 5" id="KW-0472">Membrane</keyword>
<protein>
    <recommendedName>
        <fullName evidence="6">Late embryogenesis abundant protein LEA-2 subgroup domain-containing protein</fullName>
    </recommendedName>
</protein>
<proteinExistence type="predicted"/>
<feature type="transmembrane region" description="Helical" evidence="5">
    <location>
        <begin position="73"/>
        <end position="100"/>
    </location>
</feature>